<dbReference type="EMBL" id="AWSJ01000276">
    <property type="protein sequence ID" value="ERI07429.1"/>
    <property type="molecule type" value="Genomic_DNA"/>
</dbReference>
<evidence type="ECO:0000313" key="1">
    <source>
        <dbReference type="EMBL" id="ERI07429.1"/>
    </source>
</evidence>
<dbReference type="AlphaFoldDB" id="U1WFU8"/>
<accession>U1WFU8</accession>
<name>U1WFU8_ANEAE</name>
<reference evidence="1 2" key="1">
    <citation type="submission" date="2013-08" db="EMBL/GenBank/DDBJ databases">
        <authorList>
            <person name="Weinstock G."/>
            <person name="Sodergren E."/>
            <person name="Wylie T."/>
            <person name="Fulton L."/>
            <person name="Fulton R."/>
            <person name="Fronick C."/>
            <person name="O'Laughlin M."/>
            <person name="Godfrey J."/>
            <person name="Miner T."/>
            <person name="Herter B."/>
            <person name="Appelbaum E."/>
            <person name="Cordes M."/>
            <person name="Lek S."/>
            <person name="Wollam A."/>
            <person name="Pepin K.H."/>
            <person name="Palsikar V.B."/>
            <person name="Mitreva M."/>
            <person name="Wilson R.K."/>
        </authorList>
    </citation>
    <scope>NUCLEOTIDE SEQUENCE [LARGE SCALE GENOMIC DNA]</scope>
    <source>
        <strain evidence="1 2">ATCC 12856</strain>
    </source>
</reference>
<dbReference type="HOGENOM" id="CLU_197281_2_0_9"/>
<protein>
    <submittedName>
        <fullName evidence="1">Uncharacterized protein</fullName>
    </submittedName>
</protein>
<organism evidence="1 2">
    <name type="scientific">Aneurinibacillus aneurinilyticus ATCC 12856</name>
    <dbReference type="NCBI Taxonomy" id="649747"/>
    <lineage>
        <taxon>Bacteria</taxon>
        <taxon>Bacillati</taxon>
        <taxon>Bacillota</taxon>
        <taxon>Bacilli</taxon>
        <taxon>Bacillales</taxon>
        <taxon>Paenibacillaceae</taxon>
        <taxon>Aneurinibacillus group</taxon>
        <taxon>Aneurinibacillus</taxon>
    </lineage>
</organism>
<sequence length="53" mass="6034">MDTPYTPAKERPMCLFPPAARPSFFSYLLPQKCGDLSNQMYIVIVNEASPYFS</sequence>
<comment type="caution">
    <text evidence="1">The sequence shown here is derived from an EMBL/GenBank/DDBJ whole genome shotgun (WGS) entry which is preliminary data.</text>
</comment>
<keyword evidence="2" id="KW-1185">Reference proteome</keyword>
<dbReference type="Proteomes" id="UP000016511">
    <property type="component" value="Unassembled WGS sequence"/>
</dbReference>
<gene>
    <name evidence="1" type="ORF">HMPREF0083_04491</name>
</gene>
<proteinExistence type="predicted"/>
<evidence type="ECO:0000313" key="2">
    <source>
        <dbReference type="Proteomes" id="UP000016511"/>
    </source>
</evidence>